<dbReference type="PROSITE" id="PS00079">
    <property type="entry name" value="MULTICOPPER_OXIDASE1"/>
    <property type="match status" value="1"/>
</dbReference>
<dbReference type="GO" id="GO:0009055">
    <property type="term" value="F:electron transfer activity"/>
    <property type="evidence" value="ECO:0007669"/>
    <property type="project" value="InterPro"/>
</dbReference>
<accession>A0A0L8BXZ9</accession>
<comment type="caution">
    <text evidence="6">The sequence shown here is derived from an EMBL/GenBank/DDBJ whole genome shotgun (WGS) entry which is preliminary data.</text>
</comment>
<evidence type="ECO:0000256" key="3">
    <source>
        <dbReference type="SAM" id="MobiDB-lite"/>
    </source>
</evidence>
<dbReference type="InterPro" id="IPR050845">
    <property type="entry name" value="Cu-binding_ET"/>
</dbReference>
<dbReference type="OrthoDB" id="9816061at2"/>
<dbReference type="RefSeq" id="WP_053249143.1">
    <property type="nucleotide sequence ID" value="NZ_LGAP01000005.1"/>
</dbReference>
<reference evidence="7" key="1">
    <citation type="submission" date="2015-07" db="EMBL/GenBank/DDBJ databases">
        <title>Whole genome sequence of an Ensifer adhaerens strain isolated from a cave pool in the Wind Cave National Park.</title>
        <authorList>
            <person name="Eng W.W.H."/>
            <person name="Gan H.M."/>
            <person name="Barton H.A."/>
            <person name="Savka M.A."/>
        </authorList>
    </citation>
    <scope>NUCLEOTIDE SEQUENCE [LARGE SCALE GENOMIC DNA]</scope>
    <source>
        <strain evidence="7">SD006</strain>
    </source>
</reference>
<feature type="region of interest" description="Disordered" evidence="3">
    <location>
        <begin position="22"/>
        <end position="46"/>
    </location>
</feature>
<dbReference type="SUPFAM" id="SSF49503">
    <property type="entry name" value="Cupredoxins"/>
    <property type="match status" value="1"/>
</dbReference>
<keyword evidence="1" id="KW-0479">Metal-binding</keyword>
<dbReference type="InterPro" id="IPR000923">
    <property type="entry name" value="BlueCu_1"/>
</dbReference>
<feature type="domain" description="Blue (type 1) copper" evidence="5">
    <location>
        <begin position="54"/>
        <end position="158"/>
    </location>
</feature>
<dbReference type="AlphaFoldDB" id="A0A0L8BXZ9"/>
<dbReference type="Pfam" id="PF00127">
    <property type="entry name" value="Copper-bind"/>
    <property type="match status" value="1"/>
</dbReference>
<dbReference type="PATRIC" id="fig|106592.7.peg.6380"/>
<organism evidence="6 7">
    <name type="scientific">Ensifer adhaerens</name>
    <name type="common">Sinorhizobium morelense</name>
    <dbReference type="NCBI Taxonomy" id="106592"/>
    <lineage>
        <taxon>Bacteria</taxon>
        <taxon>Pseudomonadati</taxon>
        <taxon>Pseudomonadota</taxon>
        <taxon>Alphaproteobacteria</taxon>
        <taxon>Hyphomicrobiales</taxon>
        <taxon>Rhizobiaceae</taxon>
        <taxon>Sinorhizobium/Ensifer group</taxon>
        <taxon>Ensifer</taxon>
    </lineage>
</organism>
<dbReference type="CDD" id="cd04211">
    <property type="entry name" value="Cupredoxin_like_2"/>
    <property type="match status" value="1"/>
</dbReference>
<evidence type="ECO:0000313" key="7">
    <source>
        <dbReference type="Proteomes" id="UP000037425"/>
    </source>
</evidence>
<keyword evidence="4" id="KW-0732">Signal</keyword>
<dbReference type="PANTHER" id="PTHR38439:SF3">
    <property type="entry name" value="COPPER-RESISTANT CUPROPROTEIN COPI"/>
    <property type="match status" value="1"/>
</dbReference>
<dbReference type="Gene3D" id="2.60.40.420">
    <property type="entry name" value="Cupredoxins - blue copper proteins"/>
    <property type="match status" value="1"/>
</dbReference>
<proteinExistence type="predicted"/>
<dbReference type="InterPro" id="IPR008972">
    <property type="entry name" value="Cupredoxin"/>
</dbReference>
<dbReference type="Proteomes" id="UP000037425">
    <property type="component" value="Unassembled WGS sequence"/>
</dbReference>
<evidence type="ECO:0000259" key="5">
    <source>
        <dbReference type="Pfam" id="PF00127"/>
    </source>
</evidence>
<keyword evidence="2" id="KW-0186">Copper</keyword>
<dbReference type="InterPro" id="IPR033138">
    <property type="entry name" value="Cu_oxidase_CS"/>
</dbReference>
<evidence type="ECO:0000256" key="4">
    <source>
        <dbReference type="SAM" id="SignalP"/>
    </source>
</evidence>
<dbReference type="PANTHER" id="PTHR38439">
    <property type="entry name" value="AURACYANIN-B"/>
    <property type="match status" value="1"/>
</dbReference>
<evidence type="ECO:0000256" key="1">
    <source>
        <dbReference type="ARBA" id="ARBA00022723"/>
    </source>
</evidence>
<feature type="chain" id="PRO_5005581272" evidence="4">
    <location>
        <begin position="23"/>
        <end position="161"/>
    </location>
</feature>
<dbReference type="EMBL" id="LGAP01000005">
    <property type="protein sequence ID" value="KOF19581.1"/>
    <property type="molecule type" value="Genomic_DNA"/>
</dbReference>
<dbReference type="GO" id="GO:0005507">
    <property type="term" value="F:copper ion binding"/>
    <property type="evidence" value="ECO:0007669"/>
    <property type="project" value="InterPro"/>
</dbReference>
<feature type="signal peptide" evidence="4">
    <location>
        <begin position="1"/>
        <end position="22"/>
    </location>
</feature>
<sequence length="161" mass="17442">MKTTLFALAFLAASSLASPMLASGSHAGGHDAMSIGEPGDAKKATQTVRVTMKETEDGKMIFTPASIKVRQGQTVRFAIKNVGELEHEFVLDDKAQIQEHKAAMEKFPDMEHADPNAIRLEPGKSGEIVWTFTNNGTFEFACLVPGHYDAGMHGPLEVVKK</sequence>
<gene>
    <name evidence="6" type="ORF">AC244_12165</name>
</gene>
<evidence type="ECO:0000256" key="2">
    <source>
        <dbReference type="ARBA" id="ARBA00023008"/>
    </source>
</evidence>
<name>A0A0L8BXZ9_ENSAD</name>
<protein>
    <submittedName>
        <fullName evidence="6">Copper oxidase</fullName>
    </submittedName>
</protein>
<evidence type="ECO:0000313" key="6">
    <source>
        <dbReference type="EMBL" id="KOF19581.1"/>
    </source>
</evidence>